<reference evidence="1 2" key="1">
    <citation type="journal article" date="2023" name="G3 (Bethesda)">
        <title>A haplotype-resolved chromosome-scale genome for Quercus rubra L. provides insights into the genetics of adaptive traits for red oak species.</title>
        <authorList>
            <person name="Kapoor B."/>
            <person name="Jenkins J."/>
            <person name="Schmutz J."/>
            <person name="Zhebentyayeva T."/>
            <person name="Kuelheim C."/>
            <person name="Coggeshall M."/>
            <person name="Heim C."/>
            <person name="Lasky J.R."/>
            <person name="Leites L."/>
            <person name="Islam-Faridi N."/>
            <person name="Romero-Severson J."/>
            <person name="DeLeo V.L."/>
            <person name="Lucas S.M."/>
            <person name="Lazic D."/>
            <person name="Gailing O."/>
            <person name="Carlson J."/>
            <person name="Staton M."/>
        </authorList>
    </citation>
    <scope>NUCLEOTIDE SEQUENCE [LARGE SCALE GENOMIC DNA]</scope>
    <source>
        <strain evidence="1">Pseudo-F2</strain>
    </source>
</reference>
<comment type="caution">
    <text evidence="1">The sequence shown here is derived from an EMBL/GenBank/DDBJ whole genome shotgun (WGS) entry which is preliminary data.</text>
</comment>
<protein>
    <submittedName>
        <fullName evidence="1">Uncharacterized protein</fullName>
    </submittedName>
</protein>
<keyword evidence="2" id="KW-1185">Reference proteome</keyword>
<dbReference type="AlphaFoldDB" id="A0AAN7F578"/>
<dbReference type="PROSITE" id="PS51257">
    <property type="entry name" value="PROKAR_LIPOPROTEIN"/>
    <property type="match status" value="1"/>
</dbReference>
<proteinExistence type="predicted"/>
<sequence>MNIDKSQQSQWSTSLCGCGEEGSTCCITCLLPCITFGQIAEILDEGQSSCATQGCLYGVLMSWECQCLLSCAYREKLRSKFGLPEQPCGDYCVHCCCGPCALCQEHAELRHRGLDPSKGWVGPPNVPTINVLMSSYFGGRLS</sequence>
<dbReference type="Proteomes" id="UP001324115">
    <property type="component" value="Unassembled WGS sequence"/>
</dbReference>
<gene>
    <name evidence="1" type="ORF">RGQ29_023268</name>
</gene>
<dbReference type="InterPro" id="IPR006461">
    <property type="entry name" value="PLAC_motif_containing"/>
</dbReference>
<dbReference type="PANTHER" id="PTHR15907">
    <property type="entry name" value="DUF614 FAMILY PROTEIN-RELATED"/>
    <property type="match status" value="1"/>
</dbReference>
<dbReference type="Pfam" id="PF04749">
    <property type="entry name" value="PLAC8"/>
    <property type="match status" value="1"/>
</dbReference>
<accession>A0AAN7F578</accession>
<name>A0AAN7F578_QUERU</name>
<evidence type="ECO:0000313" key="1">
    <source>
        <dbReference type="EMBL" id="KAK4586020.1"/>
    </source>
</evidence>
<organism evidence="1 2">
    <name type="scientific">Quercus rubra</name>
    <name type="common">Northern red oak</name>
    <name type="synonym">Quercus borealis</name>
    <dbReference type="NCBI Taxonomy" id="3512"/>
    <lineage>
        <taxon>Eukaryota</taxon>
        <taxon>Viridiplantae</taxon>
        <taxon>Streptophyta</taxon>
        <taxon>Embryophyta</taxon>
        <taxon>Tracheophyta</taxon>
        <taxon>Spermatophyta</taxon>
        <taxon>Magnoliopsida</taxon>
        <taxon>eudicotyledons</taxon>
        <taxon>Gunneridae</taxon>
        <taxon>Pentapetalae</taxon>
        <taxon>rosids</taxon>
        <taxon>fabids</taxon>
        <taxon>Fagales</taxon>
        <taxon>Fagaceae</taxon>
        <taxon>Quercus</taxon>
    </lineage>
</organism>
<dbReference type="NCBIfam" id="TIGR01571">
    <property type="entry name" value="A_thal_Cys_rich"/>
    <property type="match status" value="1"/>
</dbReference>
<evidence type="ECO:0000313" key="2">
    <source>
        <dbReference type="Proteomes" id="UP001324115"/>
    </source>
</evidence>
<dbReference type="EMBL" id="JAXUIC010000006">
    <property type="protein sequence ID" value="KAK4586020.1"/>
    <property type="molecule type" value="Genomic_DNA"/>
</dbReference>